<evidence type="ECO:0000256" key="1">
    <source>
        <dbReference type="ARBA" id="ARBA00022837"/>
    </source>
</evidence>
<dbReference type="GeneID" id="14906430"/>
<dbReference type="InterPro" id="IPR018247">
    <property type="entry name" value="EF_Hand_1_Ca_BS"/>
</dbReference>
<dbReference type="Pfam" id="PF13499">
    <property type="entry name" value="EF-hand_7"/>
    <property type="match status" value="1"/>
</dbReference>
<evidence type="ECO:0000259" key="2">
    <source>
        <dbReference type="PROSITE" id="PS50222"/>
    </source>
</evidence>
<keyword evidence="4" id="KW-1185">Reference proteome</keyword>
<dbReference type="AlphaFoldDB" id="G0QWS9"/>
<feature type="domain" description="EF-hand" evidence="2">
    <location>
        <begin position="94"/>
        <end position="129"/>
    </location>
</feature>
<protein>
    <recommendedName>
        <fullName evidence="2">EF-hand domain-containing protein</fullName>
    </recommendedName>
</protein>
<dbReference type="RefSeq" id="XP_004031905.1">
    <property type="nucleotide sequence ID" value="XM_004031857.1"/>
</dbReference>
<dbReference type="InterPro" id="IPR011992">
    <property type="entry name" value="EF-hand-dom_pair"/>
</dbReference>
<keyword evidence="1" id="KW-0106">Calcium</keyword>
<dbReference type="EMBL" id="GL984013">
    <property type="protein sequence ID" value="EGR30318.1"/>
    <property type="molecule type" value="Genomic_DNA"/>
</dbReference>
<dbReference type="Proteomes" id="UP000008983">
    <property type="component" value="Unassembled WGS sequence"/>
</dbReference>
<dbReference type="Gene3D" id="1.10.238.10">
    <property type="entry name" value="EF-hand"/>
    <property type="match status" value="1"/>
</dbReference>
<evidence type="ECO:0000313" key="4">
    <source>
        <dbReference type="Proteomes" id="UP000008983"/>
    </source>
</evidence>
<reference evidence="3 4" key="1">
    <citation type="submission" date="2011-07" db="EMBL/GenBank/DDBJ databases">
        <authorList>
            <person name="Coyne R."/>
            <person name="Brami D."/>
            <person name="Johnson J."/>
            <person name="Hostetler J."/>
            <person name="Hannick L."/>
            <person name="Clark T."/>
            <person name="Cassidy-Hanley D."/>
            <person name="Inman J."/>
        </authorList>
    </citation>
    <scope>NUCLEOTIDE SEQUENCE [LARGE SCALE GENOMIC DNA]</scope>
    <source>
        <strain evidence="3 4">G5</strain>
    </source>
</reference>
<dbReference type="PROSITE" id="PS50222">
    <property type="entry name" value="EF_HAND_2"/>
    <property type="match status" value="1"/>
</dbReference>
<dbReference type="SMART" id="SM00054">
    <property type="entry name" value="EFh"/>
    <property type="match status" value="1"/>
</dbReference>
<dbReference type="InterPro" id="IPR002048">
    <property type="entry name" value="EF_hand_dom"/>
</dbReference>
<organism evidence="3 4">
    <name type="scientific">Ichthyophthirius multifiliis</name>
    <name type="common">White spot disease agent</name>
    <name type="synonym">Ich</name>
    <dbReference type="NCBI Taxonomy" id="5932"/>
    <lineage>
        <taxon>Eukaryota</taxon>
        <taxon>Sar</taxon>
        <taxon>Alveolata</taxon>
        <taxon>Ciliophora</taxon>
        <taxon>Intramacronucleata</taxon>
        <taxon>Oligohymenophorea</taxon>
        <taxon>Hymenostomatida</taxon>
        <taxon>Ophryoglenina</taxon>
        <taxon>Ichthyophthirius</taxon>
    </lineage>
</organism>
<dbReference type="PROSITE" id="PS00018">
    <property type="entry name" value="EF_HAND_1"/>
    <property type="match status" value="1"/>
</dbReference>
<gene>
    <name evidence="3" type="ORF">IMG5_134920</name>
</gene>
<dbReference type="SUPFAM" id="SSF47473">
    <property type="entry name" value="EF-hand"/>
    <property type="match status" value="1"/>
</dbReference>
<sequence length="136" mass="16519">ITQQFFNIPKSLQNINEEIINENFSCNIKEQILQSIEDINIKQEDFQQNLKQQYESKDDQYLHYSYMFHLLNNHFDGLNKYDIMAFLSNLGEDIEEQELEEIIQYYDKDNNGRLNYQEFMQMICHENMQTNQDNDI</sequence>
<accession>G0QWS9</accession>
<name>G0QWS9_ICHMU</name>
<proteinExistence type="predicted"/>
<evidence type="ECO:0000313" key="3">
    <source>
        <dbReference type="EMBL" id="EGR30318.1"/>
    </source>
</evidence>
<dbReference type="InParanoid" id="G0QWS9"/>
<feature type="non-terminal residue" evidence="3">
    <location>
        <position position="1"/>
    </location>
</feature>
<dbReference type="GO" id="GO:0005509">
    <property type="term" value="F:calcium ion binding"/>
    <property type="evidence" value="ECO:0007669"/>
    <property type="project" value="InterPro"/>
</dbReference>